<comment type="cofactor">
    <cofactor evidence="11">
        <name>Mg(2+)</name>
        <dbReference type="ChEBI" id="CHEBI:18420"/>
    </cofactor>
    <cofactor evidence="11">
        <name>Mn(2+)</name>
        <dbReference type="ChEBI" id="CHEBI:29035"/>
    </cofactor>
</comment>
<dbReference type="Gene3D" id="6.20.10.30">
    <property type="match status" value="1"/>
</dbReference>
<evidence type="ECO:0000256" key="4">
    <source>
        <dbReference type="ARBA" id="ARBA00022723"/>
    </source>
</evidence>
<dbReference type="Gene3D" id="1.10.287.610">
    <property type="entry name" value="Helix hairpin bin"/>
    <property type="match status" value="1"/>
</dbReference>
<keyword evidence="11" id="KW-0460">Magnesium</keyword>
<dbReference type="InterPro" id="IPR013840">
    <property type="entry name" value="DNAligase_N"/>
</dbReference>
<dbReference type="SUPFAM" id="SSF50249">
    <property type="entry name" value="Nucleic acid-binding proteins"/>
    <property type="match status" value="1"/>
</dbReference>
<evidence type="ECO:0000256" key="7">
    <source>
        <dbReference type="ARBA" id="ARBA00023027"/>
    </source>
</evidence>
<dbReference type="SUPFAM" id="SSF52113">
    <property type="entry name" value="BRCT domain"/>
    <property type="match status" value="1"/>
</dbReference>
<evidence type="ECO:0000256" key="5">
    <source>
        <dbReference type="ARBA" id="ARBA00022763"/>
    </source>
</evidence>
<dbReference type="InterPro" id="IPR041663">
    <property type="entry name" value="DisA/LigA_HHH"/>
</dbReference>
<keyword evidence="5 11" id="KW-0227">DNA damage</keyword>
<evidence type="ECO:0000256" key="11">
    <source>
        <dbReference type="HAMAP-Rule" id="MF_01588"/>
    </source>
</evidence>
<dbReference type="PIRSF" id="PIRSF001604">
    <property type="entry name" value="LigA"/>
    <property type="match status" value="1"/>
</dbReference>
<dbReference type="Gene3D" id="1.10.150.20">
    <property type="entry name" value="5' to 3' exonuclease, C-terminal subdomain"/>
    <property type="match status" value="2"/>
</dbReference>
<dbReference type="Pfam" id="PF01653">
    <property type="entry name" value="DNA_ligase_aden"/>
    <property type="match status" value="1"/>
</dbReference>
<evidence type="ECO:0000313" key="14">
    <source>
        <dbReference type="Proteomes" id="UP000033731"/>
    </source>
</evidence>
<comment type="catalytic activity">
    <reaction evidence="10 11">
        <text>NAD(+) + (deoxyribonucleotide)n-3'-hydroxyl + 5'-phospho-(deoxyribonucleotide)m = (deoxyribonucleotide)n+m + AMP + beta-nicotinamide D-nucleotide.</text>
        <dbReference type="EC" id="6.5.1.2"/>
    </reaction>
</comment>
<evidence type="ECO:0000256" key="6">
    <source>
        <dbReference type="ARBA" id="ARBA00022833"/>
    </source>
</evidence>
<feature type="binding site" evidence="11">
    <location>
        <position position="190"/>
    </location>
    <ligand>
        <name>NAD(+)</name>
        <dbReference type="ChEBI" id="CHEBI:57540"/>
    </ligand>
</feature>
<dbReference type="GO" id="GO:0003911">
    <property type="term" value="F:DNA ligase (NAD+) activity"/>
    <property type="evidence" value="ECO:0007669"/>
    <property type="project" value="UniProtKB-UniRule"/>
</dbReference>
<keyword evidence="4 11" id="KW-0479">Metal-binding</keyword>
<dbReference type="Proteomes" id="UP000033731">
    <property type="component" value="Unassembled WGS sequence"/>
</dbReference>
<feature type="binding site" evidence="11">
    <location>
        <position position="332"/>
    </location>
    <ligand>
        <name>NAD(+)</name>
        <dbReference type="ChEBI" id="CHEBI:57540"/>
    </ligand>
</feature>
<dbReference type="SUPFAM" id="SSF56091">
    <property type="entry name" value="DNA ligase/mRNA capping enzyme, catalytic domain"/>
    <property type="match status" value="1"/>
</dbReference>
<dbReference type="EMBL" id="JMTK01000002">
    <property type="protein sequence ID" value="KJZ81673.1"/>
    <property type="molecule type" value="Genomic_DNA"/>
</dbReference>
<comment type="caution">
    <text evidence="11">Lacks conserved residue(s) required for the propagation of feature annotation.</text>
</comment>
<sequence>MANRKFIPIEELSLEQAKKELSFLQHEISYHDDLYYQHSQPKILDFEYDQLKERCDAIARAFPEFASLADSNGPLNKIGGEKNLSLFKITHSPPMRSLEKGWKIEDINNFMTKIYRDLKKDCDNSIVFTLEPKIDGASLSIRYEQGKFVHAALRGDGYIGEDVSANISMMSIIPQVLSFKVPEIFEVRGEVYISKKDFFVLNEEIMTTKKKLYATPRNAVSGLLRSLNPTSKSIVSRYLKFFVHGIGTISEEFADGQYEMLQKMRALGFPINERIQQAHTLEGIVSYYDETESIRYSLPYDIDGVVYKVDSFTLQQQLGERSRSPIWAISHKFSDKEFSTRLLGIDIQIGRTGILTPIARFESINIGGVFVSNATLHNENYIKGLDSFGKIIRGGRDIRIGDMILVKRAGDVIPKVADVIMIEERPIDSQMFSFPSSCPVCQSQVVRAVNPKTGKLGSSHYCTGGLMCPAQQLEYLKYFVSRDAFNIEGLGEKQLDFFFKSEDPSFSIRIPADIFTLQHRQQTSFKKLENIPGFAHVSVTNLYDAINKRRNISLQRFIFSLGIHHVGIEIARSLAQFYRSYQNFETEIKNILDKKNAADVSLKKVALVGDMVAQSIIAFYQNPENNRAIAALLNEISLSVWDSQEDNSRNSILANKRVVFTGTLQTITRHQAQEAVKQLGAIISSTISHKTHIVVVGDNAGSKLNKARQLGIDIMNEEKFLSLIPEQIKMSSVTRNNTILDQ</sequence>
<gene>
    <name evidence="11" type="primary">ligA</name>
    <name evidence="13" type="ORF">DJ66_0395</name>
</gene>
<organism evidence="13 14">
    <name type="scientific">Candidatus Liberibacter solanacearum</name>
    <dbReference type="NCBI Taxonomy" id="556287"/>
    <lineage>
        <taxon>Bacteria</taxon>
        <taxon>Pseudomonadati</taxon>
        <taxon>Pseudomonadota</taxon>
        <taxon>Alphaproteobacteria</taxon>
        <taxon>Hyphomicrobiales</taxon>
        <taxon>Rhizobiaceae</taxon>
        <taxon>Liberibacter</taxon>
    </lineage>
</organism>
<feature type="binding site" evidence="11">
    <location>
        <position position="441"/>
    </location>
    <ligand>
        <name>Zn(2+)</name>
        <dbReference type="ChEBI" id="CHEBI:29105"/>
    </ligand>
</feature>
<evidence type="ECO:0000256" key="2">
    <source>
        <dbReference type="ARBA" id="ARBA00022598"/>
    </source>
</evidence>
<dbReference type="InterPro" id="IPR036420">
    <property type="entry name" value="BRCT_dom_sf"/>
</dbReference>
<dbReference type="EC" id="6.5.1.2" evidence="11"/>
<feature type="binding site" evidence="11">
    <location>
        <begin position="97"/>
        <end position="98"/>
    </location>
    <ligand>
        <name>NAD(+)</name>
        <dbReference type="ChEBI" id="CHEBI:57540"/>
    </ligand>
</feature>
<dbReference type="Gene3D" id="3.30.470.30">
    <property type="entry name" value="DNA ligase/mRNA capping enzyme"/>
    <property type="match status" value="1"/>
</dbReference>
<dbReference type="NCBIfam" id="TIGR00575">
    <property type="entry name" value="dnlj"/>
    <property type="match status" value="1"/>
</dbReference>
<dbReference type="InterPro" id="IPR004150">
    <property type="entry name" value="NAD_DNA_ligase_OB"/>
</dbReference>
<evidence type="ECO:0000256" key="3">
    <source>
        <dbReference type="ARBA" id="ARBA00022705"/>
    </source>
</evidence>
<comment type="function">
    <text evidence="1 11">DNA ligase that catalyzes the formation of phosphodiester linkages between 5'-phosphoryl and 3'-hydroxyl groups in double-stranded DNA using NAD as a coenzyme and as the energy source for the reaction. It is essential for DNA replication and repair of damaged DNA.</text>
</comment>
<dbReference type="HAMAP" id="MF_01588">
    <property type="entry name" value="DNA_ligase_A"/>
    <property type="match status" value="1"/>
</dbReference>
<keyword evidence="9 11" id="KW-0464">Manganese</keyword>
<protein>
    <recommendedName>
        <fullName evidence="11">DNA ligase</fullName>
        <ecNumber evidence="11">6.5.1.2</ecNumber>
    </recommendedName>
    <alternativeName>
        <fullName evidence="11">Polydeoxyribonucleotide synthase [NAD(+)]</fullName>
    </alternativeName>
</protein>
<keyword evidence="2 11" id="KW-0436">Ligase</keyword>
<dbReference type="Pfam" id="PF00533">
    <property type="entry name" value="BRCT"/>
    <property type="match status" value="1"/>
</dbReference>
<keyword evidence="8 11" id="KW-0234">DNA repair</keyword>
<dbReference type="InterPro" id="IPR012340">
    <property type="entry name" value="NA-bd_OB-fold"/>
</dbReference>
<evidence type="ECO:0000259" key="12">
    <source>
        <dbReference type="PROSITE" id="PS50172"/>
    </source>
</evidence>
<comment type="similarity">
    <text evidence="11">Belongs to the NAD-dependent DNA ligase family. LigA subfamily.</text>
</comment>
<feature type="binding site" evidence="11">
    <location>
        <position position="468"/>
    </location>
    <ligand>
        <name>Zn(2+)</name>
        <dbReference type="ChEBI" id="CHEBI:29105"/>
    </ligand>
</feature>
<evidence type="ECO:0000313" key="13">
    <source>
        <dbReference type="EMBL" id="KJZ81673.1"/>
    </source>
</evidence>
<name>A0A094Z1Z4_9HYPH</name>
<feature type="binding site" evidence="11">
    <location>
        <position position="438"/>
    </location>
    <ligand>
        <name>Zn(2+)</name>
        <dbReference type="ChEBI" id="CHEBI:29105"/>
    </ligand>
</feature>
<keyword evidence="6 11" id="KW-0862">Zinc</keyword>
<dbReference type="GO" id="GO:0006260">
    <property type="term" value="P:DNA replication"/>
    <property type="evidence" value="ECO:0007669"/>
    <property type="project" value="UniProtKB-KW"/>
</dbReference>
<dbReference type="NCBIfam" id="NF005932">
    <property type="entry name" value="PRK07956.1"/>
    <property type="match status" value="1"/>
</dbReference>
<evidence type="ECO:0000256" key="1">
    <source>
        <dbReference type="ARBA" id="ARBA00004067"/>
    </source>
</evidence>
<dbReference type="CDD" id="cd17748">
    <property type="entry name" value="BRCT_DNA_ligase_like"/>
    <property type="match status" value="1"/>
</dbReference>
<evidence type="ECO:0000256" key="10">
    <source>
        <dbReference type="ARBA" id="ARBA00034005"/>
    </source>
</evidence>
<feature type="domain" description="BRCT" evidence="12">
    <location>
        <begin position="648"/>
        <end position="724"/>
    </location>
</feature>
<dbReference type="GO" id="GO:0046872">
    <property type="term" value="F:metal ion binding"/>
    <property type="evidence" value="ECO:0007669"/>
    <property type="project" value="UniProtKB-KW"/>
</dbReference>
<dbReference type="Pfam" id="PF03120">
    <property type="entry name" value="OB_DNA_ligase"/>
    <property type="match status" value="1"/>
</dbReference>
<evidence type="ECO:0000256" key="8">
    <source>
        <dbReference type="ARBA" id="ARBA00023204"/>
    </source>
</evidence>
<dbReference type="Gene3D" id="3.40.50.10190">
    <property type="entry name" value="BRCT domain"/>
    <property type="match status" value="1"/>
</dbReference>
<dbReference type="Gene3D" id="2.40.50.140">
    <property type="entry name" value="Nucleic acid-binding proteins"/>
    <property type="match status" value="1"/>
</dbReference>
<dbReference type="InterPro" id="IPR001679">
    <property type="entry name" value="DNA_ligase"/>
</dbReference>
<dbReference type="InterPro" id="IPR001357">
    <property type="entry name" value="BRCT_dom"/>
</dbReference>
<comment type="caution">
    <text evidence="13">The sequence shown here is derived from an EMBL/GenBank/DDBJ whole genome shotgun (WGS) entry which is preliminary data.</text>
</comment>
<dbReference type="SUPFAM" id="SSF47781">
    <property type="entry name" value="RuvA domain 2-like"/>
    <property type="match status" value="1"/>
</dbReference>
<feature type="active site" description="N6-AMP-lysine intermediate" evidence="11">
    <location>
        <position position="133"/>
    </location>
</feature>
<dbReference type="CDD" id="cd00114">
    <property type="entry name" value="LIGANc"/>
    <property type="match status" value="1"/>
</dbReference>
<dbReference type="RefSeq" id="WP_034441722.1">
    <property type="nucleotide sequence ID" value="NZ_JMTK01000002.1"/>
</dbReference>
<keyword evidence="7 11" id="KW-0520">NAD</keyword>
<accession>A0A094Z1Z4</accession>
<feature type="binding site" evidence="11">
    <location>
        <begin position="45"/>
        <end position="49"/>
    </location>
    <ligand>
        <name>NAD(+)</name>
        <dbReference type="ChEBI" id="CHEBI:57540"/>
    </ligand>
</feature>
<dbReference type="PROSITE" id="PS50172">
    <property type="entry name" value="BRCT"/>
    <property type="match status" value="1"/>
</dbReference>
<dbReference type="PATRIC" id="fig|556287.8.peg.347"/>
<keyword evidence="14" id="KW-1185">Reference proteome</keyword>
<feature type="binding site" evidence="11">
    <location>
        <position position="131"/>
    </location>
    <ligand>
        <name>NAD(+)</name>
        <dbReference type="ChEBI" id="CHEBI:57540"/>
    </ligand>
</feature>
<feature type="binding site" evidence="11">
    <location>
        <position position="154"/>
    </location>
    <ligand>
        <name>NAD(+)</name>
        <dbReference type="ChEBI" id="CHEBI:57540"/>
    </ligand>
</feature>
<feature type="binding site" evidence="11">
    <location>
        <position position="308"/>
    </location>
    <ligand>
        <name>NAD(+)</name>
        <dbReference type="ChEBI" id="CHEBI:57540"/>
    </ligand>
</feature>
<evidence type="ECO:0000256" key="9">
    <source>
        <dbReference type="ARBA" id="ARBA00023211"/>
    </source>
</evidence>
<proteinExistence type="inferred from homology"/>
<reference evidence="13 14" key="1">
    <citation type="journal article" date="2015" name="Phytopathology">
        <title>Genomes of Candidatus Liberibacter solanacearum haplotype A from New Zealand and the USA suggest significant genome plasticity in the species.</title>
        <authorList>
            <person name="Thompson S.M."/>
            <person name="Johnson C.P."/>
            <person name="Lu A.Y."/>
            <person name="Frampton R.A."/>
            <person name="Sullivan K.L."/>
            <person name="Fiers M.W."/>
            <person name="Crowhurst R.N."/>
            <person name="Pitman A.R."/>
            <person name="Scott I."/>
            <person name="Gudmestad N.C."/>
            <person name="Smith G.R."/>
        </authorList>
    </citation>
    <scope>NUCLEOTIDE SEQUENCE [LARGE SCALE GENOMIC DNA]</scope>
    <source>
        <strain evidence="13 14">LsoNZ1</strain>
    </source>
</reference>
<dbReference type="InterPro" id="IPR013839">
    <property type="entry name" value="DNAligase_adenylation"/>
</dbReference>
<dbReference type="GO" id="GO:0006281">
    <property type="term" value="P:DNA repair"/>
    <property type="evidence" value="ECO:0007669"/>
    <property type="project" value="UniProtKB-KW"/>
</dbReference>
<dbReference type="AlphaFoldDB" id="A0A094Z1Z4"/>
<dbReference type="SMART" id="SM00292">
    <property type="entry name" value="BRCT"/>
    <property type="match status" value="1"/>
</dbReference>
<dbReference type="SMART" id="SM00532">
    <property type="entry name" value="LIGANc"/>
    <property type="match status" value="1"/>
</dbReference>
<dbReference type="InterPro" id="IPR010994">
    <property type="entry name" value="RuvA_2-like"/>
</dbReference>
<keyword evidence="3 11" id="KW-0235">DNA replication</keyword>
<dbReference type="Pfam" id="PF12826">
    <property type="entry name" value="HHH_2"/>
    <property type="match status" value="1"/>
</dbReference>